<evidence type="ECO:0000313" key="2">
    <source>
        <dbReference type="EMBL" id="CAI6333781.1"/>
    </source>
</evidence>
<accession>A0A9W4UCP1</accession>
<reference evidence="2" key="1">
    <citation type="submission" date="2023-01" db="EMBL/GenBank/DDBJ databases">
        <authorList>
            <person name="Van Ghelder C."/>
            <person name="Rancurel C."/>
        </authorList>
    </citation>
    <scope>NUCLEOTIDE SEQUENCE</scope>
    <source>
        <strain evidence="2">CNCM I-4278</strain>
    </source>
</reference>
<keyword evidence="1" id="KW-1133">Transmembrane helix</keyword>
<comment type="caution">
    <text evidence="2">The sequence shown here is derived from an EMBL/GenBank/DDBJ whole genome shotgun (WGS) entry which is preliminary data.</text>
</comment>
<keyword evidence="3" id="KW-1185">Reference proteome</keyword>
<organism evidence="2 3">
    <name type="scientific">Periconia digitata</name>
    <dbReference type="NCBI Taxonomy" id="1303443"/>
    <lineage>
        <taxon>Eukaryota</taxon>
        <taxon>Fungi</taxon>
        <taxon>Dikarya</taxon>
        <taxon>Ascomycota</taxon>
        <taxon>Pezizomycotina</taxon>
        <taxon>Dothideomycetes</taxon>
        <taxon>Pleosporomycetidae</taxon>
        <taxon>Pleosporales</taxon>
        <taxon>Massarineae</taxon>
        <taxon>Periconiaceae</taxon>
        <taxon>Periconia</taxon>
    </lineage>
</organism>
<proteinExistence type="predicted"/>
<feature type="transmembrane region" description="Helical" evidence="1">
    <location>
        <begin position="61"/>
        <end position="82"/>
    </location>
</feature>
<dbReference type="EMBL" id="CAOQHR010000004">
    <property type="protein sequence ID" value="CAI6333781.1"/>
    <property type="molecule type" value="Genomic_DNA"/>
</dbReference>
<keyword evidence="1" id="KW-0472">Membrane</keyword>
<evidence type="ECO:0000256" key="1">
    <source>
        <dbReference type="SAM" id="Phobius"/>
    </source>
</evidence>
<protein>
    <submittedName>
        <fullName evidence="2">Uncharacterized protein</fullName>
    </submittedName>
</protein>
<dbReference type="Proteomes" id="UP001152607">
    <property type="component" value="Unassembled WGS sequence"/>
</dbReference>
<evidence type="ECO:0000313" key="3">
    <source>
        <dbReference type="Proteomes" id="UP001152607"/>
    </source>
</evidence>
<name>A0A9W4UCP1_9PLEO</name>
<keyword evidence="1" id="KW-0812">Transmembrane</keyword>
<feature type="transmembrane region" description="Helical" evidence="1">
    <location>
        <begin position="120"/>
        <end position="144"/>
    </location>
</feature>
<dbReference type="AlphaFoldDB" id="A0A9W4UCP1"/>
<sequence>MCVYVFPRPNLCPNLTSERRCIECRAYVIELRWIHVMNEQVKQQSKKESPKIHWHPAIGEFFFLSSLVLLLRFFLFFSFFVYRVFFPSGPSEKQVRLFLVLRIRSENFCFFPGFQEVVGLIQIAGLALSIGAPPYVGFLLLVLIRKEMKTCWAVFRRIDEWRCGYARYQSKVGYVGYILDLLTP</sequence>
<gene>
    <name evidence="2" type="ORF">PDIGIT_LOCUS6830</name>
</gene>